<protein>
    <submittedName>
        <fullName evidence="1">Uncharacterized protein</fullName>
    </submittedName>
</protein>
<proteinExistence type="predicted"/>
<gene>
    <name evidence="1" type="ORF">XELAEV_18040522mg</name>
</gene>
<name>A0A974H8W4_XENLA</name>
<dbReference type="AlphaFoldDB" id="A0A974H8W4"/>
<sequence length="84" mass="9576">MQRNGTWFSPRVLQFNKENFRETILVPGPSALSANGTQSEKNVSNVCWLHHCDFWLDKDLTVGCTNADWCPMFHLCPQASSTFL</sequence>
<evidence type="ECO:0000313" key="1">
    <source>
        <dbReference type="EMBL" id="OCT69212.1"/>
    </source>
</evidence>
<organism evidence="1 2">
    <name type="scientific">Xenopus laevis</name>
    <name type="common">African clawed frog</name>
    <dbReference type="NCBI Taxonomy" id="8355"/>
    <lineage>
        <taxon>Eukaryota</taxon>
        <taxon>Metazoa</taxon>
        <taxon>Chordata</taxon>
        <taxon>Craniata</taxon>
        <taxon>Vertebrata</taxon>
        <taxon>Euteleostomi</taxon>
        <taxon>Amphibia</taxon>
        <taxon>Batrachia</taxon>
        <taxon>Anura</taxon>
        <taxon>Pipoidea</taxon>
        <taxon>Pipidae</taxon>
        <taxon>Xenopodinae</taxon>
        <taxon>Xenopus</taxon>
        <taxon>Xenopus</taxon>
    </lineage>
</organism>
<dbReference type="Proteomes" id="UP000694892">
    <property type="component" value="Chromosome 8L"/>
</dbReference>
<dbReference type="EMBL" id="CM004480">
    <property type="protein sequence ID" value="OCT69212.1"/>
    <property type="molecule type" value="Genomic_DNA"/>
</dbReference>
<reference evidence="2" key="1">
    <citation type="journal article" date="2016" name="Nature">
        <title>Genome evolution in the allotetraploid frog Xenopus laevis.</title>
        <authorList>
            <person name="Session A.M."/>
            <person name="Uno Y."/>
            <person name="Kwon T."/>
            <person name="Chapman J.A."/>
            <person name="Toyoda A."/>
            <person name="Takahashi S."/>
            <person name="Fukui A."/>
            <person name="Hikosaka A."/>
            <person name="Suzuki A."/>
            <person name="Kondo M."/>
            <person name="van Heeringen S.J."/>
            <person name="Quigley I."/>
            <person name="Heinz S."/>
            <person name="Ogino H."/>
            <person name="Ochi H."/>
            <person name="Hellsten U."/>
            <person name="Lyons J.B."/>
            <person name="Simakov O."/>
            <person name="Putnam N."/>
            <person name="Stites J."/>
            <person name="Kuroki Y."/>
            <person name="Tanaka T."/>
            <person name="Michiue T."/>
            <person name="Watanabe M."/>
            <person name="Bogdanovic O."/>
            <person name="Lister R."/>
            <person name="Georgiou G."/>
            <person name="Paranjpe S.S."/>
            <person name="van Kruijsbergen I."/>
            <person name="Shu S."/>
            <person name="Carlson J."/>
            <person name="Kinoshita T."/>
            <person name="Ohta Y."/>
            <person name="Mawaribuchi S."/>
            <person name="Jenkins J."/>
            <person name="Grimwood J."/>
            <person name="Schmutz J."/>
            <person name="Mitros T."/>
            <person name="Mozaffari S.V."/>
            <person name="Suzuki Y."/>
            <person name="Haramoto Y."/>
            <person name="Yamamoto T.S."/>
            <person name="Takagi C."/>
            <person name="Heald R."/>
            <person name="Miller K."/>
            <person name="Haudenschild C."/>
            <person name="Kitzman J."/>
            <person name="Nakayama T."/>
            <person name="Izutsu Y."/>
            <person name="Robert J."/>
            <person name="Fortriede J."/>
            <person name="Burns K."/>
            <person name="Lotay V."/>
            <person name="Karimi K."/>
            <person name="Yasuoka Y."/>
            <person name="Dichmann D.S."/>
            <person name="Flajnik M.F."/>
            <person name="Houston D.W."/>
            <person name="Shendure J."/>
            <person name="DuPasquier L."/>
            <person name="Vize P.D."/>
            <person name="Zorn A.M."/>
            <person name="Ito M."/>
            <person name="Marcotte E.M."/>
            <person name="Wallingford J.B."/>
            <person name="Ito Y."/>
            <person name="Asashima M."/>
            <person name="Ueno N."/>
            <person name="Matsuda Y."/>
            <person name="Veenstra G.J."/>
            <person name="Fujiyama A."/>
            <person name="Harland R.M."/>
            <person name="Taira M."/>
            <person name="Rokhsar D.S."/>
        </authorList>
    </citation>
    <scope>NUCLEOTIDE SEQUENCE [LARGE SCALE GENOMIC DNA]</scope>
    <source>
        <strain evidence="2">J</strain>
    </source>
</reference>
<accession>A0A974H8W4</accession>
<evidence type="ECO:0000313" key="2">
    <source>
        <dbReference type="Proteomes" id="UP000694892"/>
    </source>
</evidence>